<keyword evidence="2" id="KW-1185">Reference proteome</keyword>
<protein>
    <submittedName>
        <fullName evidence="1">Uncharacterized protein</fullName>
    </submittedName>
</protein>
<sequence length="326" mass="35243">MSGIVDTVGLISGIVTIVSFTLSNSIPSQRAGGAVVGVGVGLGNSPTEPGNMDGSVQAIYGFDANNDYLGVSDTDIHVERGGYAEIQIHQELGETVQARKINFVNSDDAMCIQYLSVTQVNDYKTVWTGDVGYHCGQASWYPGKQAVGRAEDGTEYKPGCVWLDGNLEADAMSASLKFDIGYYYANPDGSHTSEQEFCDGTQWSTSQDPMKKGKRAFPSPRDLTDQVLRDGWLVVNSDANQPASWVCNSDTSFGPDYVNLPEGMFCDMGTHTLYPLCSTTDDDADCFDLELAETGTEGALTRRDAPGSVLLERAPPTFNYTAVEHW</sequence>
<name>A0A6A6NTC6_9PEZI</name>
<dbReference type="Proteomes" id="UP000799766">
    <property type="component" value="Unassembled WGS sequence"/>
</dbReference>
<dbReference type="OrthoDB" id="5365129at2759"/>
<dbReference type="AlphaFoldDB" id="A0A6A6NTC6"/>
<evidence type="ECO:0000313" key="1">
    <source>
        <dbReference type="EMBL" id="KAF2455015.1"/>
    </source>
</evidence>
<organism evidence="1 2">
    <name type="scientific">Lineolata rhizophorae</name>
    <dbReference type="NCBI Taxonomy" id="578093"/>
    <lineage>
        <taxon>Eukaryota</taxon>
        <taxon>Fungi</taxon>
        <taxon>Dikarya</taxon>
        <taxon>Ascomycota</taxon>
        <taxon>Pezizomycotina</taxon>
        <taxon>Dothideomycetes</taxon>
        <taxon>Dothideomycetes incertae sedis</taxon>
        <taxon>Lineolatales</taxon>
        <taxon>Lineolataceae</taxon>
        <taxon>Lineolata</taxon>
    </lineage>
</organism>
<proteinExistence type="predicted"/>
<accession>A0A6A6NTC6</accession>
<gene>
    <name evidence="1" type="ORF">BDY21DRAFT_365656</name>
</gene>
<dbReference type="EMBL" id="MU001688">
    <property type="protein sequence ID" value="KAF2455015.1"/>
    <property type="molecule type" value="Genomic_DNA"/>
</dbReference>
<reference evidence="1" key="1">
    <citation type="journal article" date="2020" name="Stud. Mycol.">
        <title>101 Dothideomycetes genomes: a test case for predicting lifestyles and emergence of pathogens.</title>
        <authorList>
            <person name="Haridas S."/>
            <person name="Albert R."/>
            <person name="Binder M."/>
            <person name="Bloem J."/>
            <person name="Labutti K."/>
            <person name="Salamov A."/>
            <person name="Andreopoulos B."/>
            <person name="Baker S."/>
            <person name="Barry K."/>
            <person name="Bills G."/>
            <person name="Bluhm B."/>
            <person name="Cannon C."/>
            <person name="Castanera R."/>
            <person name="Culley D."/>
            <person name="Daum C."/>
            <person name="Ezra D."/>
            <person name="Gonzalez J."/>
            <person name="Henrissat B."/>
            <person name="Kuo A."/>
            <person name="Liang C."/>
            <person name="Lipzen A."/>
            <person name="Lutzoni F."/>
            <person name="Magnuson J."/>
            <person name="Mondo S."/>
            <person name="Nolan M."/>
            <person name="Ohm R."/>
            <person name="Pangilinan J."/>
            <person name="Park H.-J."/>
            <person name="Ramirez L."/>
            <person name="Alfaro M."/>
            <person name="Sun H."/>
            <person name="Tritt A."/>
            <person name="Yoshinaga Y."/>
            <person name="Zwiers L.-H."/>
            <person name="Turgeon B."/>
            <person name="Goodwin S."/>
            <person name="Spatafora J."/>
            <person name="Crous P."/>
            <person name="Grigoriev I."/>
        </authorList>
    </citation>
    <scope>NUCLEOTIDE SEQUENCE</scope>
    <source>
        <strain evidence="1">ATCC 16933</strain>
    </source>
</reference>
<evidence type="ECO:0000313" key="2">
    <source>
        <dbReference type="Proteomes" id="UP000799766"/>
    </source>
</evidence>